<dbReference type="Gene3D" id="3.20.20.140">
    <property type="entry name" value="Metal-dependent hydrolases"/>
    <property type="match status" value="1"/>
</dbReference>
<dbReference type="Proteomes" id="UP000284189">
    <property type="component" value="Unassembled WGS sequence"/>
</dbReference>
<evidence type="ECO:0000313" key="5">
    <source>
        <dbReference type="Proteomes" id="UP000321528"/>
    </source>
</evidence>
<dbReference type="OrthoDB" id="1407586at2"/>
<feature type="transmembrane region" description="Helical" evidence="1">
    <location>
        <begin position="140"/>
        <end position="160"/>
    </location>
</feature>
<reference evidence="3 5" key="2">
    <citation type="submission" date="2019-07" db="EMBL/GenBank/DDBJ databases">
        <title>Draft genome of two Muricauda strains isolated from deep sea.</title>
        <authorList>
            <person name="Sun C."/>
        </authorList>
    </citation>
    <scope>NUCLEOTIDE SEQUENCE [LARGE SCALE GENOMIC DNA]</scope>
    <source>
        <strain evidence="3 5">NH166</strain>
    </source>
</reference>
<proteinExistence type="predicted"/>
<name>A0A418N888_9FLAO</name>
<evidence type="ECO:0000313" key="2">
    <source>
        <dbReference type="EMBL" id="RIV71573.1"/>
    </source>
</evidence>
<dbReference type="EMBL" id="VNWL01000016">
    <property type="protein sequence ID" value="TXK03138.1"/>
    <property type="molecule type" value="Genomic_DNA"/>
</dbReference>
<dbReference type="AlphaFoldDB" id="A0A418N888"/>
<organism evidence="2 4">
    <name type="scientific">Flagellimonas aequoris</name>
    <dbReference type="NCBI Taxonomy" id="2306997"/>
    <lineage>
        <taxon>Bacteria</taxon>
        <taxon>Pseudomonadati</taxon>
        <taxon>Bacteroidota</taxon>
        <taxon>Flavobacteriia</taxon>
        <taxon>Flavobacteriales</taxon>
        <taxon>Flavobacteriaceae</taxon>
        <taxon>Flagellimonas</taxon>
    </lineage>
</organism>
<sequence>MPTTTAGENYIFNAHTHLFTKDHVPRYLARKFLPAPFYKWFPTSLVLKVLYPFYHLPKDYYSYTKRNERWRKYKFKMLLQRNWLLKLLVWLPGFLVKVVFLYYFLHWIEPLLLDTWFGNRFYGFTGRNMDSWAFRFENRWNLFLFLLLLVLLFPQTWRMISRIGKALFVKVVGADRLEFFSRYINLVRYSEYSTQGRVFEKLKQQYPPESKFVVLPMDMEYMGAGKVEEPFLVQMEKLMGLKKNNPEQLYPFVHVDPRRIALQKDQSPFFLYDATDAKNLKLKNCKLKEYMDDGACGIKIYPALGYYPFAKELLPLWLFCAQQQIPVTTHCSVGPIFYRGAKKKEWDRHPIFQEIISGNQEEGNQVIEMLRLSQVKNKDFQSNFTHPLNYCCLLMPEFLKKVLDLYNDTDLNQLFGYANGELHRDLSKLKINLAHYGGAEHWERFLQKDRQLLANEVLNRPDLGLQLKSELHKEGNLYAFWHYTDWFSIITSMIVEFENVYADISYTAHDNKYLNVLSVIMDHKKVREKVLFGTDFYVVSNHKTEKAYWIDMQNLMHGDTWEILSCLNPQRFMQSGLLSFPRT</sequence>
<gene>
    <name evidence="2" type="ORF">D2U88_07355</name>
    <name evidence="3" type="ORF">FQ019_07300</name>
</gene>
<feature type="transmembrane region" description="Helical" evidence="1">
    <location>
        <begin position="83"/>
        <end position="105"/>
    </location>
</feature>
<keyword evidence="1" id="KW-0812">Transmembrane</keyword>
<evidence type="ECO:0000313" key="3">
    <source>
        <dbReference type="EMBL" id="TXK03138.1"/>
    </source>
</evidence>
<accession>A0A418N888</accession>
<protein>
    <recommendedName>
        <fullName evidence="6">Amidohydrolase-related domain-containing protein</fullName>
    </recommendedName>
</protein>
<comment type="caution">
    <text evidence="2">The sequence shown here is derived from an EMBL/GenBank/DDBJ whole genome shotgun (WGS) entry which is preliminary data.</text>
</comment>
<reference evidence="2 4" key="1">
    <citation type="submission" date="2018-08" db="EMBL/GenBank/DDBJ databases">
        <title>Proposal of Muricauda 72 sp.nov. and Muricauda NH166 sp.nov., isolated from seawater.</title>
        <authorList>
            <person name="Cheng H."/>
            <person name="Wu Y.-H."/>
            <person name="Guo L.-L."/>
            <person name="Xu X.-W."/>
        </authorList>
    </citation>
    <scope>NUCLEOTIDE SEQUENCE [LARGE SCALE GENOMIC DNA]</scope>
    <source>
        <strain evidence="2 4">NH166</strain>
    </source>
</reference>
<dbReference type="RefSeq" id="WP_119639743.1">
    <property type="nucleotide sequence ID" value="NZ_QXFJ01000017.1"/>
</dbReference>
<keyword evidence="5" id="KW-1185">Reference proteome</keyword>
<evidence type="ECO:0000313" key="4">
    <source>
        <dbReference type="Proteomes" id="UP000284189"/>
    </source>
</evidence>
<evidence type="ECO:0008006" key="6">
    <source>
        <dbReference type="Google" id="ProtNLM"/>
    </source>
</evidence>
<dbReference type="InterPro" id="IPR032466">
    <property type="entry name" value="Metal_Hydrolase"/>
</dbReference>
<keyword evidence="1" id="KW-0472">Membrane</keyword>
<dbReference type="EMBL" id="QXFJ01000017">
    <property type="protein sequence ID" value="RIV71573.1"/>
    <property type="molecule type" value="Genomic_DNA"/>
</dbReference>
<dbReference type="Proteomes" id="UP000321528">
    <property type="component" value="Unassembled WGS sequence"/>
</dbReference>
<dbReference type="SUPFAM" id="SSF51556">
    <property type="entry name" value="Metallo-dependent hydrolases"/>
    <property type="match status" value="1"/>
</dbReference>
<keyword evidence="1" id="KW-1133">Transmembrane helix</keyword>
<evidence type="ECO:0000256" key="1">
    <source>
        <dbReference type="SAM" id="Phobius"/>
    </source>
</evidence>